<evidence type="ECO:0000256" key="1">
    <source>
        <dbReference type="SAM" id="SignalP"/>
    </source>
</evidence>
<proteinExistence type="predicted"/>
<keyword evidence="1" id="KW-0732">Signal</keyword>
<dbReference type="RefSeq" id="WP_125055539.1">
    <property type="nucleotide sequence ID" value="NZ_BHZD01000001.1"/>
</dbReference>
<evidence type="ECO:0000313" key="3">
    <source>
        <dbReference type="Proteomes" id="UP000286746"/>
    </source>
</evidence>
<comment type="caution">
    <text evidence="2">The sequence shown here is derived from an EMBL/GenBank/DDBJ whole genome shotgun (WGS) entry which is preliminary data.</text>
</comment>
<reference evidence="2 3" key="1">
    <citation type="submission" date="2018-11" db="EMBL/GenBank/DDBJ databases">
        <title>Whole genome sequence of Streptomyces paromomycinus NBRC 15454(T).</title>
        <authorList>
            <person name="Komaki H."/>
            <person name="Tamura T."/>
        </authorList>
    </citation>
    <scope>NUCLEOTIDE SEQUENCE [LARGE SCALE GENOMIC DNA]</scope>
    <source>
        <strain evidence="2 3">NBRC 15454</strain>
    </source>
</reference>
<keyword evidence="3" id="KW-1185">Reference proteome</keyword>
<accession>A0A401W5Y5</accession>
<feature type="chain" id="PRO_5019140315" evidence="1">
    <location>
        <begin position="29"/>
        <end position="161"/>
    </location>
</feature>
<organism evidence="2 3">
    <name type="scientific">Streptomyces paromomycinus</name>
    <name type="common">Streptomyces rimosus subsp. paromomycinus</name>
    <dbReference type="NCBI Taxonomy" id="92743"/>
    <lineage>
        <taxon>Bacteria</taxon>
        <taxon>Bacillati</taxon>
        <taxon>Actinomycetota</taxon>
        <taxon>Actinomycetes</taxon>
        <taxon>Kitasatosporales</taxon>
        <taxon>Streptomycetaceae</taxon>
        <taxon>Streptomyces</taxon>
    </lineage>
</organism>
<dbReference type="Proteomes" id="UP000286746">
    <property type="component" value="Unassembled WGS sequence"/>
</dbReference>
<dbReference type="SUPFAM" id="SSF49695">
    <property type="entry name" value="gamma-Crystallin-like"/>
    <property type="match status" value="1"/>
</dbReference>
<dbReference type="Gene3D" id="2.60.20.10">
    <property type="entry name" value="Crystallins"/>
    <property type="match status" value="1"/>
</dbReference>
<evidence type="ECO:0000313" key="2">
    <source>
        <dbReference type="EMBL" id="GCD44773.1"/>
    </source>
</evidence>
<feature type="signal peptide" evidence="1">
    <location>
        <begin position="1"/>
        <end position="28"/>
    </location>
</feature>
<protein>
    <submittedName>
        <fullName evidence="2">Uncharacterized protein</fullName>
    </submittedName>
</protein>
<dbReference type="InterPro" id="IPR011024">
    <property type="entry name" value="G_crystallin-like"/>
</dbReference>
<name>A0A401W5Y5_STREY</name>
<sequence>MKPVIRPALAIAALALTASATAAAPASAAPQTSPAAQGKYCTYIVDTGQGGCFATRAQADRFGNARADYKILGKMWTDANSGGSELALRGSVGCNWRYPEFNSLAKWGYNDNISSVEGVACPITLWEHGDFRGAKQTYYGYVPYVGDGMNDKASSVSFDLR</sequence>
<gene>
    <name evidence="2" type="ORF">GKJPGBOP_04487</name>
</gene>
<dbReference type="AlphaFoldDB" id="A0A401W5Y5"/>
<dbReference type="EMBL" id="BHZD01000001">
    <property type="protein sequence ID" value="GCD44773.1"/>
    <property type="molecule type" value="Genomic_DNA"/>
</dbReference>